<keyword evidence="1" id="KW-0677">Repeat</keyword>
<evidence type="ECO:0000256" key="5">
    <source>
        <dbReference type="SAM" id="SignalP"/>
    </source>
</evidence>
<evidence type="ECO:0000256" key="1">
    <source>
        <dbReference type="ARBA" id="ARBA00022737"/>
    </source>
</evidence>
<dbReference type="PANTHER" id="PTHR45586:SF1">
    <property type="entry name" value="LIPOPOLYSACCHARIDE ASSEMBLY PROTEIN B"/>
    <property type="match status" value="1"/>
</dbReference>
<dbReference type="InterPro" id="IPR011990">
    <property type="entry name" value="TPR-like_helical_dom_sf"/>
</dbReference>
<proteinExistence type="predicted"/>
<dbReference type="Pfam" id="PF13485">
    <property type="entry name" value="Peptidase_MA_2"/>
    <property type="match status" value="1"/>
</dbReference>
<reference evidence="7 8" key="2">
    <citation type="submission" date="2015-01" db="EMBL/GenBank/DDBJ databases">
        <title>Complete genome sequence of Pyrinomonas methylaliphatogenes type strain K22T.</title>
        <authorList>
            <person name="Lee K.C.Y."/>
            <person name="Power J.F."/>
            <person name="Dunfield P.F."/>
            <person name="Morgan X.C."/>
            <person name="Huttenhower C."/>
            <person name="Stott M.B."/>
        </authorList>
    </citation>
    <scope>NUCLEOTIDE SEQUENCE [LARGE SCALE GENOMIC DNA]</scope>
    <source>
        <strain evidence="7 8">K22</strain>
    </source>
</reference>
<gene>
    <name evidence="7" type="ORF">PYK22_02666</name>
</gene>
<reference evidence="7 8" key="1">
    <citation type="submission" date="2013-12" db="EMBL/GenBank/DDBJ databases">
        <authorList>
            <person name="Stott M."/>
        </authorList>
    </citation>
    <scope>NUCLEOTIDE SEQUENCE [LARGE SCALE GENOMIC DNA]</scope>
    <source>
        <strain evidence="7 8">K22</strain>
    </source>
</reference>
<organism evidence="7 8">
    <name type="scientific">Pyrinomonas methylaliphatogenes</name>
    <dbReference type="NCBI Taxonomy" id="454194"/>
    <lineage>
        <taxon>Bacteria</taxon>
        <taxon>Pseudomonadati</taxon>
        <taxon>Acidobacteriota</taxon>
        <taxon>Blastocatellia</taxon>
        <taxon>Blastocatellales</taxon>
        <taxon>Pyrinomonadaceae</taxon>
        <taxon>Pyrinomonas</taxon>
    </lineage>
</organism>
<dbReference type="AlphaFoldDB" id="A0A0B6WZF1"/>
<dbReference type="SMART" id="SM00028">
    <property type="entry name" value="TPR"/>
    <property type="match status" value="3"/>
</dbReference>
<evidence type="ECO:0000256" key="3">
    <source>
        <dbReference type="PROSITE-ProRule" id="PRU00339"/>
    </source>
</evidence>
<feature type="signal peptide" evidence="5">
    <location>
        <begin position="1"/>
        <end position="24"/>
    </location>
</feature>
<dbReference type="Gene3D" id="1.25.40.10">
    <property type="entry name" value="Tetratricopeptide repeat domain"/>
    <property type="match status" value="2"/>
</dbReference>
<dbReference type="Pfam" id="PF14559">
    <property type="entry name" value="TPR_19"/>
    <property type="match status" value="1"/>
</dbReference>
<dbReference type="Pfam" id="PF13181">
    <property type="entry name" value="TPR_8"/>
    <property type="match status" value="1"/>
</dbReference>
<feature type="repeat" description="TPR" evidence="3">
    <location>
        <begin position="300"/>
        <end position="333"/>
    </location>
</feature>
<dbReference type="InterPro" id="IPR051012">
    <property type="entry name" value="CellSynth/LPSAsmb/PSIAsmb"/>
</dbReference>
<dbReference type="InterPro" id="IPR039568">
    <property type="entry name" value="Peptidase_MA-like_dom"/>
</dbReference>
<keyword evidence="8" id="KW-1185">Reference proteome</keyword>
<accession>A0A0B6WZF1</accession>
<keyword evidence="2 3" id="KW-0802">TPR repeat</keyword>
<keyword evidence="5" id="KW-0732">Signal</keyword>
<dbReference type="PANTHER" id="PTHR45586">
    <property type="entry name" value="TPR REPEAT-CONTAINING PROTEIN PA4667"/>
    <property type="match status" value="1"/>
</dbReference>
<evidence type="ECO:0000313" key="8">
    <source>
        <dbReference type="Proteomes" id="UP000031518"/>
    </source>
</evidence>
<feature type="region of interest" description="Disordered" evidence="4">
    <location>
        <begin position="503"/>
        <end position="538"/>
    </location>
</feature>
<dbReference type="SUPFAM" id="SSF48452">
    <property type="entry name" value="TPR-like"/>
    <property type="match status" value="1"/>
</dbReference>
<evidence type="ECO:0000256" key="2">
    <source>
        <dbReference type="ARBA" id="ARBA00022803"/>
    </source>
</evidence>
<evidence type="ECO:0000259" key="6">
    <source>
        <dbReference type="Pfam" id="PF13485"/>
    </source>
</evidence>
<sequence precursor="true">MKSRTLIFAAIALSSLVVTYSAPARETWTSVRSRNFLLVGNASERDIRRVGTRLEQFRDVFARLFTKARLNSPVPTTVIIFKSASSYKPFKPLYQGRPIEAAGYFQAGPDVNYITLTTEQQGENPFGVIFHELVHLFVQNNVPHAPLWFNEGLAEYYSSFEVSDGDRKVLLGKPIARHVFRLREQLIPLRTLFAVDRSSPLYNERDKSSIFYAESWAFVHYLILGNNGQRQKDLAQFVNLLATGTPVERSFTQAFQTDFQTMEKELRDYIRHDTYPVQVISFDERLEFDATMQSAPLSEAEAQAYLGDLLLHLNKLDEAEKYLQQALALDADLAIAHSSLGLLLVRQHRLADARSHLERAIAANSRNHLTHYYYAFALSREGMDANGRVSAYLPELADRMRAELRKAIELAPEFPESYHLLAFIDLVTDERLDEAVSMLKRAMQLAPGREDFALALAQVYMRREDFTAARQMLEPIAQTSAEPQMRQAAESLLRTVRLIEEQRALHPSNERGERQVVPNAPTPNDEARPTPPRLPKRFEGTRVRGEIIKIECGPKGVLLFVKTGERILRLHNADLQRIEFVSYIPNISGEITCGPRNLASPVAVTYHPTYHPTKDNRASFDGEVVAVEFVPPEWEIEP</sequence>
<evidence type="ECO:0000313" key="7">
    <source>
        <dbReference type="EMBL" id="CDM66633.1"/>
    </source>
</evidence>
<dbReference type="STRING" id="454194.PYK22_02666"/>
<dbReference type="Proteomes" id="UP000031518">
    <property type="component" value="Unassembled WGS sequence"/>
</dbReference>
<feature type="compositionally biased region" description="Basic and acidic residues" evidence="4">
    <location>
        <begin position="503"/>
        <end position="514"/>
    </location>
</feature>
<dbReference type="PROSITE" id="PS50005">
    <property type="entry name" value="TPR"/>
    <property type="match status" value="1"/>
</dbReference>
<dbReference type="OrthoDB" id="105268at2"/>
<evidence type="ECO:0000256" key="4">
    <source>
        <dbReference type="SAM" id="MobiDB-lite"/>
    </source>
</evidence>
<dbReference type="EMBL" id="CBXV010000008">
    <property type="protein sequence ID" value="CDM66633.1"/>
    <property type="molecule type" value="Genomic_DNA"/>
</dbReference>
<dbReference type="InterPro" id="IPR019734">
    <property type="entry name" value="TPR_rpt"/>
</dbReference>
<feature type="domain" description="Peptidase MA-like" evidence="6">
    <location>
        <begin position="127"/>
        <end position="270"/>
    </location>
</feature>
<dbReference type="RefSeq" id="WP_041978025.1">
    <property type="nucleotide sequence ID" value="NZ_CBXV010000008.1"/>
</dbReference>
<protein>
    <submittedName>
        <fullName evidence="7">Tfp pilus assembly protein PilF</fullName>
    </submittedName>
</protein>
<name>A0A0B6WZF1_9BACT</name>
<feature type="chain" id="PRO_5002110407" evidence="5">
    <location>
        <begin position="25"/>
        <end position="638"/>
    </location>
</feature>